<evidence type="ECO:0000313" key="3">
    <source>
        <dbReference type="Proteomes" id="UP000053611"/>
    </source>
</evidence>
<protein>
    <submittedName>
        <fullName evidence="2">Uncharacterized protein</fullName>
    </submittedName>
</protein>
<dbReference type="Proteomes" id="UP000053611">
    <property type="component" value="Unassembled WGS sequence"/>
</dbReference>
<organism evidence="2 3">
    <name type="scientific">Cutaneotrichosporon oleaginosum</name>
    <dbReference type="NCBI Taxonomy" id="879819"/>
    <lineage>
        <taxon>Eukaryota</taxon>
        <taxon>Fungi</taxon>
        <taxon>Dikarya</taxon>
        <taxon>Basidiomycota</taxon>
        <taxon>Agaricomycotina</taxon>
        <taxon>Tremellomycetes</taxon>
        <taxon>Trichosporonales</taxon>
        <taxon>Trichosporonaceae</taxon>
        <taxon>Cutaneotrichosporon</taxon>
    </lineage>
</organism>
<dbReference type="GeneID" id="28984242"/>
<evidence type="ECO:0000313" key="2">
    <source>
        <dbReference type="EMBL" id="KLT41108.1"/>
    </source>
</evidence>
<reference evidence="2 3" key="1">
    <citation type="submission" date="2015-03" db="EMBL/GenBank/DDBJ databases">
        <title>Genomics and transcriptomics of the oil-accumulating basidiomycete yeast T. oleaginosus allow insights into substrate utilization and the diverse evolutionary trajectories of mating systems in fungi.</title>
        <authorList>
            <consortium name="DOE Joint Genome Institute"/>
            <person name="Kourist R."/>
            <person name="Kracht O."/>
            <person name="Bracharz F."/>
            <person name="Lipzen A."/>
            <person name="Nolan M."/>
            <person name="Ohm R."/>
            <person name="Grigoriev I."/>
            <person name="Sun S."/>
            <person name="Heitman J."/>
            <person name="Bruck T."/>
            <person name="Nowrousian M."/>
        </authorList>
    </citation>
    <scope>NUCLEOTIDE SEQUENCE [LARGE SCALE GENOMIC DNA]</scope>
    <source>
        <strain evidence="2 3">IBC0246</strain>
    </source>
</reference>
<feature type="region of interest" description="Disordered" evidence="1">
    <location>
        <begin position="191"/>
        <end position="224"/>
    </location>
</feature>
<accession>A0A0J0XJ64</accession>
<name>A0A0J0XJ64_9TREE</name>
<dbReference type="EMBL" id="KQ087223">
    <property type="protein sequence ID" value="KLT41108.1"/>
    <property type="molecule type" value="Genomic_DNA"/>
</dbReference>
<keyword evidence="3" id="KW-1185">Reference proteome</keyword>
<evidence type="ECO:0000256" key="1">
    <source>
        <dbReference type="SAM" id="MobiDB-lite"/>
    </source>
</evidence>
<gene>
    <name evidence="2" type="ORF">CC85DRAFT_286798</name>
</gene>
<sequence>MAAPTPARVLEALREHLEPALLTKRLPSVLQLAVHLSLVRQRITAEAAMLESALSDLDVDPAGMATLHRLAVADGDALFDLSLDMRREQLLVALAAGKTSIVEGLLEQYLPAVGSVADAAGKHIYVRAMEEHQIPRMAQVRAEIIELVAAVKTGEKPDIPFGQPLNELARDMMAAAEAVVEDADEFMGLFPTSRRRGSVPMQSKDNPRKHAPRMTMPSQASIHP</sequence>
<dbReference type="AlphaFoldDB" id="A0A0J0XJ64"/>
<dbReference type="RefSeq" id="XP_018277599.1">
    <property type="nucleotide sequence ID" value="XM_018423639.1"/>
</dbReference>
<proteinExistence type="predicted"/>